<name>A0A835UV91_VANPL</name>
<sequence length="120" mass="13782">MFLTHGKRLGNTFENIDILDPTICERGIMISLDCYVFLNNEPCRKIHHGEASSQGLKQRVRRLVAIEGLFRGNVLVENFDEVEDEGKGMDADGEYKDDEDIGYRRRLQKTCIKLALYSLD</sequence>
<dbReference type="Proteomes" id="UP000636800">
    <property type="component" value="Chromosome 7"/>
</dbReference>
<dbReference type="OrthoDB" id="1912066at2759"/>
<keyword evidence="2" id="KW-1185">Reference proteome</keyword>
<organism evidence="1 2">
    <name type="scientific">Vanilla planifolia</name>
    <name type="common">Vanilla</name>
    <dbReference type="NCBI Taxonomy" id="51239"/>
    <lineage>
        <taxon>Eukaryota</taxon>
        <taxon>Viridiplantae</taxon>
        <taxon>Streptophyta</taxon>
        <taxon>Embryophyta</taxon>
        <taxon>Tracheophyta</taxon>
        <taxon>Spermatophyta</taxon>
        <taxon>Magnoliopsida</taxon>
        <taxon>Liliopsida</taxon>
        <taxon>Asparagales</taxon>
        <taxon>Orchidaceae</taxon>
        <taxon>Vanilloideae</taxon>
        <taxon>Vanilleae</taxon>
        <taxon>Vanilla</taxon>
    </lineage>
</organism>
<proteinExistence type="predicted"/>
<comment type="caution">
    <text evidence="1">The sequence shown here is derived from an EMBL/GenBank/DDBJ whole genome shotgun (WGS) entry which is preliminary data.</text>
</comment>
<reference evidence="1 2" key="1">
    <citation type="journal article" date="2020" name="Nat. Food">
        <title>A phased Vanilla planifolia genome enables genetic improvement of flavour and production.</title>
        <authorList>
            <person name="Hasing T."/>
            <person name="Tang H."/>
            <person name="Brym M."/>
            <person name="Khazi F."/>
            <person name="Huang T."/>
            <person name="Chambers A.H."/>
        </authorList>
    </citation>
    <scope>NUCLEOTIDE SEQUENCE [LARGE SCALE GENOMIC DNA]</scope>
    <source>
        <tissue evidence="1">Leaf</tissue>
    </source>
</reference>
<evidence type="ECO:0000313" key="1">
    <source>
        <dbReference type="EMBL" id="KAG0473006.1"/>
    </source>
</evidence>
<protein>
    <submittedName>
        <fullName evidence="1">Uncharacterized protein</fullName>
    </submittedName>
</protein>
<dbReference type="EMBL" id="JADCNL010000007">
    <property type="protein sequence ID" value="KAG0473006.1"/>
    <property type="molecule type" value="Genomic_DNA"/>
</dbReference>
<evidence type="ECO:0000313" key="2">
    <source>
        <dbReference type="Proteomes" id="UP000636800"/>
    </source>
</evidence>
<dbReference type="AlphaFoldDB" id="A0A835UV91"/>
<accession>A0A835UV91</accession>
<gene>
    <name evidence="1" type="ORF">HPP92_014863</name>
</gene>